<evidence type="ECO:0000256" key="3">
    <source>
        <dbReference type="ARBA" id="ARBA00023163"/>
    </source>
</evidence>
<evidence type="ECO:0000313" key="7">
    <source>
        <dbReference type="Proteomes" id="UP000001917"/>
    </source>
</evidence>
<protein>
    <submittedName>
        <fullName evidence="6">Transcriptional regulator, MarR family</fullName>
    </submittedName>
</protein>
<dbReference type="AlphaFoldDB" id="C8WUR6"/>
<dbReference type="HOGENOM" id="CLU_097806_3_2_9"/>
<dbReference type="GO" id="GO:0003700">
    <property type="term" value="F:DNA-binding transcription factor activity"/>
    <property type="evidence" value="ECO:0007669"/>
    <property type="project" value="InterPro"/>
</dbReference>
<dbReference type="STRING" id="521098.Aaci_2878"/>
<dbReference type="NCBIfam" id="NF033788">
    <property type="entry name" value="HTH_metalloreg"/>
    <property type="match status" value="1"/>
</dbReference>
<dbReference type="InterPro" id="IPR002577">
    <property type="entry name" value="HTH_HxlR"/>
</dbReference>
<dbReference type="Pfam" id="PF12840">
    <property type="entry name" value="HTH_20"/>
    <property type="match status" value="1"/>
</dbReference>
<dbReference type="GO" id="GO:0003677">
    <property type="term" value="F:DNA binding"/>
    <property type="evidence" value="ECO:0007669"/>
    <property type="project" value="UniProtKB-KW"/>
</dbReference>
<dbReference type="InterPro" id="IPR051081">
    <property type="entry name" value="HTH_MetalResp_TranReg"/>
</dbReference>
<dbReference type="KEGG" id="aac:Aaci_2878"/>
<feature type="domain" description="HTH arsR-type" evidence="4">
    <location>
        <begin position="4"/>
        <end position="101"/>
    </location>
</feature>
<dbReference type="InterPro" id="IPR001845">
    <property type="entry name" value="HTH_ArsR_DNA-bd_dom"/>
</dbReference>
<dbReference type="Proteomes" id="UP000001917">
    <property type="component" value="Chromosome"/>
</dbReference>
<dbReference type="RefSeq" id="WP_012812083.1">
    <property type="nucleotide sequence ID" value="NC_013205.1"/>
</dbReference>
<dbReference type="PRINTS" id="PR00778">
    <property type="entry name" value="HTHARSR"/>
</dbReference>
<dbReference type="Gene3D" id="1.10.10.10">
    <property type="entry name" value="Winged helix-like DNA-binding domain superfamily/Winged helix DNA-binding domain"/>
    <property type="match status" value="1"/>
</dbReference>
<evidence type="ECO:0000256" key="1">
    <source>
        <dbReference type="ARBA" id="ARBA00023015"/>
    </source>
</evidence>
<name>C8WUR6_ALIAD</name>
<dbReference type="InterPro" id="IPR036388">
    <property type="entry name" value="WH-like_DNA-bd_sf"/>
</dbReference>
<gene>
    <name evidence="6" type="ordered locus">Aaci_2878</name>
</gene>
<reference evidence="6 7" key="2">
    <citation type="journal article" date="2010" name="Stand. Genomic Sci.">
        <title>Complete genome sequence of Alicyclobacillus acidocaldarius type strain (104-IA).</title>
        <authorList>
            <person name="Mavromatis K."/>
            <person name="Sikorski J."/>
            <person name="Lapidus A."/>
            <person name="Glavina Del Rio T."/>
            <person name="Copeland A."/>
            <person name="Tice H."/>
            <person name="Cheng J.F."/>
            <person name="Lucas S."/>
            <person name="Chen F."/>
            <person name="Nolan M."/>
            <person name="Bruce D."/>
            <person name="Goodwin L."/>
            <person name="Pitluck S."/>
            <person name="Ivanova N."/>
            <person name="Ovchinnikova G."/>
            <person name="Pati A."/>
            <person name="Chen A."/>
            <person name="Palaniappan K."/>
            <person name="Land M."/>
            <person name="Hauser L."/>
            <person name="Chang Y.J."/>
            <person name="Jeffries C.D."/>
            <person name="Chain P."/>
            <person name="Meincke L."/>
            <person name="Sims D."/>
            <person name="Chertkov O."/>
            <person name="Han C."/>
            <person name="Brettin T."/>
            <person name="Detter J.C."/>
            <person name="Wahrenburg C."/>
            <person name="Rohde M."/>
            <person name="Pukall R."/>
            <person name="Goker M."/>
            <person name="Bristow J."/>
            <person name="Eisen J.A."/>
            <person name="Markowitz V."/>
            <person name="Hugenholtz P."/>
            <person name="Klenk H.P."/>
            <person name="Kyrpides N.C."/>
        </authorList>
    </citation>
    <scope>NUCLEOTIDE SEQUENCE [LARGE SCALE GENOMIC DNA]</scope>
    <source>
        <strain evidence="7">ATCC 27009 / DSM 446 / BCRC 14685 / JCM 5260 / KCTC 1825 / NBRC 15652 / NCIMB 11725 / NRRL B-14509 / 104-IA</strain>
    </source>
</reference>
<evidence type="ECO:0000256" key="2">
    <source>
        <dbReference type="ARBA" id="ARBA00023125"/>
    </source>
</evidence>
<proteinExistence type="predicted"/>
<dbReference type="PANTHER" id="PTHR33154">
    <property type="entry name" value="TRANSCRIPTIONAL REGULATOR, ARSR FAMILY"/>
    <property type="match status" value="1"/>
</dbReference>
<dbReference type="EMBL" id="CP001727">
    <property type="protein sequence ID" value="ACV59882.1"/>
    <property type="molecule type" value="Genomic_DNA"/>
</dbReference>
<sequence length="112" mass="12816">MTHGPDMPEDVCMRCLAVLGEPQRLRILRALAEGEQTAGALSERLGVRQNTLSHHMRQLREHGLVEVRRHPHDERFTFYRLNGRRLRALSAVLTDWAARADAECETSGRWSS</sequence>
<keyword evidence="3" id="KW-0804">Transcription</keyword>
<dbReference type="CDD" id="cd00090">
    <property type="entry name" value="HTH_ARSR"/>
    <property type="match status" value="1"/>
</dbReference>
<dbReference type="InterPro" id="IPR036390">
    <property type="entry name" value="WH_DNA-bd_sf"/>
</dbReference>
<keyword evidence="1" id="KW-0805">Transcription regulation</keyword>
<dbReference type="InterPro" id="IPR011991">
    <property type="entry name" value="ArsR-like_HTH"/>
</dbReference>
<dbReference type="SUPFAM" id="SSF46785">
    <property type="entry name" value="Winged helix' DNA-binding domain"/>
    <property type="match status" value="1"/>
</dbReference>
<dbReference type="PROSITE" id="PS51118">
    <property type="entry name" value="HTH_HXLR"/>
    <property type="match status" value="1"/>
</dbReference>
<evidence type="ECO:0000259" key="5">
    <source>
        <dbReference type="PROSITE" id="PS51118"/>
    </source>
</evidence>
<feature type="domain" description="HTH hxlR-type" evidence="5">
    <location>
        <begin position="7"/>
        <end position="105"/>
    </location>
</feature>
<evidence type="ECO:0000259" key="4">
    <source>
        <dbReference type="PROSITE" id="PS50987"/>
    </source>
</evidence>
<organism evidence="6 7">
    <name type="scientific">Alicyclobacillus acidocaldarius subsp. acidocaldarius (strain ATCC 27009 / DSM 446 / BCRC 14685 / JCM 5260 / KCTC 1825 / NBRC 15652 / NCIMB 11725 / NRRL B-14509 / 104-IA)</name>
    <name type="common">Bacillus acidocaldarius</name>
    <dbReference type="NCBI Taxonomy" id="521098"/>
    <lineage>
        <taxon>Bacteria</taxon>
        <taxon>Bacillati</taxon>
        <taxon>Bacillota</taxon>
        <taxon>Bacilli</taxon>
        <taxon>Bacillales</taxon>
        <taxon>Alicyclobacillaceae</taxon>
        <taxon>Alicyclobacillus</taxon>
    </lineage>
</organism>
<reference evidence="7" key="1">
    <citation type="submission" date="2009-09" db="EMBL/GenBank/DDBJ databases">
        <title>The complete chromosome of Alicyclobacillus acidocaldarius subsp. acidocaldarius DSM 446.</title>
        <authorList>
            <consortium name="US DOE Joint Genome Institute (JGI-PGF)"/>
            <person name="Lucas S."/>
            <person name="Copeland A."/>
            <person name="Lapidus A."/>
            <person name="Glavina del Rio T."/>
            <person name="Dalin E."/>
            <person name="Tice H."/>
            <person name="Bruce D."/>
            <person name="Goodwin L."/>
            <person name="Pitluck S."/>
            <person name="Kyrpides N."/>
            <person name="Mavromatis K."/>
            <person name="Ivanova N."/>
            <person name="Ovchinnikova G."/>
            <person name="Chertkov O."/>
            <person name="Sims D."/>
            <person name="Brettin T."/>
            <person name="Detter J.C."/>
            <person name="Han C."/>
            <person name="Larimer F."/>
            <person name="Land M."/>
            <person name="Hauser L."/>
            <person name="Markowitz V."/>
            <person name="Cheng J.-F."/>
            <person name="Hugenholtz P."/>
            <person name="Woyke T."/>
            <person name="Wu D."/>
            <person name="Pukall R."/>
            <person name="Klenk H.-P."/>
            <person name="Eisen J.A."/>
        </authorList>
    </citation>
    <scope>NUCLEOTIDE SEQUENCE [LARGE SCALE GENOMIC DNA]</scope>
    <source>
        <strain evidence="7">ATCC 27009 / DSM 446 / BCRC 14685 / JCM 5260 / KCTC 1825 / NBRC 15652 / NCIMB 11725 / NRRL B-14509 / 104-IA</strain>
    </source>
</reference>
<evidence type="ECO:0000313" key="6">
    <source>
        <dbReference type="EMBL" id="ACV59882.1"/>
    </source>
</evidence>
<accession>C8WUR6</accession>
<dbReference type="PANTHER" id="PTHR33154:SF33">
    <property type="entry name" value="TRANSCRIPTIONAL REPRESSOR SDPR"/>
    <property type="match status" value="1"/>
</dbReference>
<dbReference type="PROSITE" id="PS50987">
    <property type="entry name" value="HTH_ARSR_2"/>
    <property type="match status" value="1"/>
</dbReference>
<dbReference type="SMART" id="SM00418">
    <property type="entry name" value="HTH_ARSR"/>
    <property type="match status" value="1"/>
</dbReference>
<keyword evidence="2" id="KW-0238">DNA-binding</keyword>
<dbReference type="eggNOG" id="COG0640">
    <property type="taxonomic scope" value="Bacteria"/>
</dbReference>
<keyword evidence="7" id="KW-1185">Reference proteome</keyword>